<dbReference type="InterPro" id="IPR005135">
    <property type="entry name" value="Endo/exonuclease/phosphatase"/>
</dbReference>
<proteinExistence type="predicted"/>
<reference evidence="4" key="1">
    <citation type="submission" date="2025-08" db="UniProtKB">
        <authorList>
            <consortium name="RefSeq"/>
        </authorList>
    </citation>
    <scope>IDENTIFICATION</scope>
</reference>
<dbReference type="PaxDb" id="121845-A0A3Q0J661"/>
<sequence length="636" mass="71632">MSHSVTIDSDVSQNIFDSHFFDRSQYMTIGSEASQNVSDSYSPNKSPSVTIDIDSDNSWEVSDIPDMSHSVTIDSDVSQNIFDSHFFDRSQYMTIGSEASQNVSDSYSPNKSPSVTIDIDSDNSWEVSDSHFPIDVILGHRVQRTSQQEGVNFNNLINIEITPTVNNKSCGIFHININGLRSKILDIEDVITLHPEIDIICICEHRVPDKDEIRYHKLQNFTLADYYCRGVGKPHGGVLIYTRSSLPFKKLHIPSNLKVESDFEICGIGIPTFDLALFCIYRVPGANMEIFSENFVSSLALVTTNFSHIAVAGDFNINILDFEDMNRRELFSLTSTFKLIPTYFEKTRYAVEGRCIDNIFISESLQYESFSVSRVHSDHIGILTVMKISTAGKIKHIFKPCRKLTNTAATRELALRVIRGDIVPMTPREITSQEATRAHRRLRALQETALLTILGENPNHFPMGSSQSNTHTVTIDNDDLSTIQVSKAVADRLTKGLQTSDSSSNTKPEKKTEQSKPVNYNIPSSALAGNTQYISSLDIQKHLHSAIDENNKYWENKVKSINAANDKVTDLMNKEYERTLREVEVILPHVSKEKRANPCVDMKEKVLKCYKSNPKQSLKCLEEVNQFTSCILDTKA</sequence>
<evidence type="ECO:0000259" key="2">
    <source>
        <dbReference type="Pfam" id="PF03372"/>
    </source>
</evidence>
<dbReference type="Pfam" id="PF03372">
    <property type="entry name" value="Exo_endo_phos"/>
    <property type="match status" value="1"/>
</dbReference>
<evidence type="ECO:0000313" key="3">
    <source>
        <dbReference type="Proteomes" id="UP000079169"/>
    </source>
</evidence>
<organism evidence="3 4">
    <name type="scientific">Diaphorina citri</name>
    <name type="common">Asian citrus psyllid</name>
    <dbReference type="NCBI Taxonomy" id="121845"/>
    <lineage>
        <taxon>Eukaryota</taxon>
        <taxon>Metazoa</taxon>
        <taxon>Ecdysozoa</taxon>
        <taxon>Arthropoda</taxon>
        <taxon>Hexapoda</taxon>
        <taxon>Insecta</taxon>
        <taxon>Pterygota</taxon>
        <taxon>Neoptera</taxon>
        <taxon>Paraneoptera</taxon>
        <taxon>Hemiptera</taxon>
        <taxon>Sternorrhyncha</taxon>
        <taxon>Psylloidea</taxon>
        <taxon>Psyllidae</taxon>
        <taxon>Diaphorininae</taxon>
        <taxon>Diaphorina</taxon>
    </lineage>
</organism>
<dbReference type="AlphaFoldDB" id="A0A3Q0J661"/>
<protein>
    <submittedName>
        <fullName evidence="4">Uncharacterized protein LOC113469007</fullName>
    </submittedName>
</protein>
<keyword evidence="3" id="KW-1185">Reference proteome</keyword>
<dbReference type="STRING" id="121845.A0A3Q0J661"/>
<evidence type="ECO:0000256" key="1">
    <source>
        <dbReference type="SAM" id="MobiDB-lite"/>
    </source>
</evidence>
<dbReference type="GeneID" id="113469007"/>
<dbReference type="Proteomes" id="UP000079169">
    <property type="component" value="Unplaced"/>
</dbReference>
<dbReference type="PANTHER" id="PTHR33776">
    <property type="entry name" value="ENDO/EXONUCLEASE/PHOSPHATASE DOMAIN-CONTAINING PROTEIN"/>
    <property type="match status" value="1"/>
</dbReference>
<evidence type="ECO:0000313" key="4">
    <source>
        <dbReference type="RefSeq" id="XP_026682200.1"/>
    </source>
</evidence>
<dbReference type="PANTHER" id="PTHR33776:SF3">
    <property type="entry name" value="PHD-TYPE DOMAIN-CONTAINING PROTEIN"/>
    <property type="match status" value="1"/>
</dbReference>
<feature type="domain" description="Endonuclease/exonuclease/phosphatase" evidence="2">
    <location>
        <begin position="176"/>
        <end position="379"/>
    </location>
</feature>
<dbReference type="InterPro" id="IPR036691">
    <property type="entry name" value="Endo/exonu/phosph_ase_sf"/>
</dbReference>
<dbReference type="KEGG" id="dci:113469007"/>
<name>A0A3Q0J661_DIACI</name>
<feature type="region of interest" description="Disordered" evidence="1">
    <location>
        <begin position="494"/>
        <end position="523"/>
    </location>
</feature>
<accession>A0A3Q0J661</accession>
<dbReference type="Gene3D" id="3.60.10.10">
    <property type="entry name" value="Endonuclease/exonuclease/phosphatase"/>
    <property type="match status" value="1"/>
</dbReference>
<gene>
    <name evidence="4" type="primary">LOC113469007</name>
</gene>
<dbReference type="GO" id="GO:0003824">
    <property type="term" value="F:catalytic activity"/>
    <property type="evidence" value="ECO:0007669"/>
    <property type="project" value="InterPro"/>
</dbReference>
<dbReference type="RefSeq" id="XP_026682200.1">
    <property type="nucleotide sequence ID" value="XM_026826399.1"/>
</dbReference>
<dbReference type="SUPFAM" id="SSF56219">
    <property type="entry name" value="DNase I-like"/>
    <property type="match status" value="1"/>
</dbReference>
<feature type="compositionally biased region" description="Polar residues" evidence="1">
    <location>
        <begin position="496"/>
        <end position="506"/>
    </location>
</feature>